<feature type="region of interest" description="Disordered" evidence="1">
    <location>
        <begin position="1"/>
        <end position="57"/>
    </location>
</feature>
<evidence type="ECO:0000313" key="4">
    <source>
        <dbReference type="Proteomes" id="UP000321083"/>
    </source>
</evidence>
<evidence type="ECO:0000256" key="1">
    <source>
        <dbReference type="SAM" id="MobiDB-lite"/>
    </source>
</evidence>
<reference evidence="3 4" key="2">
    <citation type="submission" date="2019-08" db="EMBL/GenBank/DDBJ databases">
        <authorList>
            <person name="Henke P."/>
        </authorList>
    </citation>
    <scope>NUCLEOTIDE SEQUENCE [LARGE SCALE GENOMIC DNA]</scope>
    <source>
        <strain evidence="3">Phe10_nw2017</strain>
    </source>
</reference>
<protein>
    <submittedName>
        <fullName evidence="3">Uncharacterized protein</fullName>
    </submittedName>
</protein>
<evidence type="ECO:0000313" key="3">
    <source>
        <dbReference type="EMBL" id="TWW09802.1"/>
    </source>
</evidence>
<keyword evidence="2" id="KW-1133">Transmembrane helix</keyword>
<proteinExistence type="predicted"/>
<feature type="compositionally biased region" description="Low complexity" evidence="1">
    <location>
        <begin position="11"/>
        <end position="24"/>
    </location>
</feature>
<evidence type="ECO:0000256" key="2">
    <source>
        <dbReference type="SAM" id="Phobius"/>
    </source>
</evidence>
<name>A0A5C6M725_9PLAN</name>
<reference evidence="3 4" key="1">
    <citation type="submission" date="2019-08" db="EMBL/GenBank/DDBJ databases">
        <title>100 year-old enigma solved: identification of Planctomyces bekefii, the type genus and species of the phylum Planctomycetes.</title>
        <authorList>
            <person name="Svetlana D.N."/>
            <person name="Overmann J."/>
        </authorList>
    </citation>
    <scope>NUCLEOTIDE SEQUENCE [LARGE SCALE GENOMIC DNA]</scope>
    <source>
        <strain evidence="3">Phe10_nw2017</strain>
    </source>
</reference>
<comment type="caution">
    <text evidence="3">The sequence shown here is derived from an EMBL/GenBank/DDBJ whole genome shotgun (WGS) entry which is preliminary data.</text>
</comment>
<dbReference type="AlphaFoldDB" id="A0A5C6M725"/>
<keyword evidence="2" id="KW-0812">Transmembrane</keyword>
<keyword evidence="4" id="KW-1185">Reference proteome</keyword>
<accession>A0A5C6M725</accession>
<organism evidence="3 4">
    <name type="scientific">Planctomyces bekefii</name>
    <dbReference type="NCBI Taxonomy" id="1653850"/>
    <lineage>
        <taxon>Bacteria</taxon>
        <taxon>Pseudomonadati</taxon>
        <taxon>Planctomycetota</taxon>
        <taxon>Planctomycetia</taxon>
        <taxon>Planctomycetales</taxon>
        <taxon>Planctomycetaceae</taxon>
        <taxon>Planctomyces</taxon>
    </lineage>
</organism>
<gene>
    <name evidence="3" type="ORF">E3A20_10710</name>
</gene>
<feature type="compositionally biased region" description="Basic residues" evidence="1">
    <location>
        <begin position="1"/>
        <end position="10"/>
    </location>
</feature>
<keyword evidence="2" id="KW-0472">Membrane</keyword>
<feature type="transmembrane region" description="Helical" evidence="2">
    <location>
        <begin position="63"/>
        <end position="82"/>
    </location>
</feature>
<dbReference type="Proteomes" id="UP000321083">
    <property type="component" value="Unassembled WGS sequence"/>
</dbReference>
<dbReference type="EMBL" id="SRHE01000175">
    <property type="protein sequence ID" value="TWW09802.1"/>
    <property type="molecule type" value="Genomic_DNA"/>
</dbReference>
<sequence>MSGERRRRRSSSSGDSAGSSGERAGVQRSERSEVPSGSRVDGERRRSGGGGGSRRRRRGRRMWLWLVPLVLGVLALLLIPWWNERGLRVAEW</sequence>